<feature type="region of interest" description="Disordered" evidence="23">
    <location>
        <begin position="171"/>
        <end position="197"/>
    </location>
</feature>
<sequence>GRPAKGKTPRRPPLKKTSHTQKDPVGVYCRIRPLGATDEECCIEMISSTTIQLHAPDGIKANRNGEYKETQYSFKKVFGIQTSQIELFEDVAKPLVDDLIHCKNGLLFTYGVTGSGKTFTMTGSPGEGGLLPRSLDMLFNSIGPLQAKRFVFRTDDKNGMEIQGQVDALLERQKRESNQQSTVPKTPSSKQKPDPEFADMISPEEACKCEGVDEDSCYSVFVSYIEIYNNYIYDLLEDTPIDPIRPKPPQSKILREDQNHNMYVSGCTEVEVKSTEEAFEVFWRGQKKRRIADTQLNRESSRSHSVFIVKLAQAPLDADGDHILQDKNQVTVSQLCLVDLAGSERTSRTKAEGSRLREAGNINQSLMTLRTCIEVLRENQMCGTNRMVPYRDSKVTHLFKNYFDGEGKVRMVVCVNPKADDYEETMLVMRFAELTQEVEVARPVDRPICSLAAGRRHRNQAFRDELSRRQEDLPALPACELVDPTDEQILPRLIEVLERRHRIRQMITEQYTRTANTLKSMLQEFDGHLMAKENFIHEQRGKLGEKDKIMFNQKNEMDRLEKKSKMLEYKIDILQKTTNIYEGDKRSLQQELESREQRLQRELSERKRMEARMQGMVSDTKHQWEKECERRVNAKQLEMQNKLWVKDEKLKQLKAIRPPPPPDKPQRNSREKDQPRAPEKRSRSPLPVSCYCIAFSLSHLSVSPSLSVASVISEWEQRFPIGRDPPGTPGAYGTATPYGSSSVGRRRGQRWAPETEAPGPSHTHGLDLESSSRTTGTPIRPHHRRSHSAGGQRWVDHKPLSNLDLDTVMQPIIPNAIKVSAASEKALSKCHKYVLTHQELASDGEIQTKLIKGDVFRTRGGGQAVQFTDIETLRQECPTVSSRKRRSSGDGSGQHNGNKMDWNDRENRVSCPHYCPSLIHLG</sequence>
<comment type="function">
    <text evidence="18">Component of the centralspindlin complex that serves as a microtubule-dependent and Rho-mediated signaling required for the myosin contractile ring formation during the cell cycle cytokinesis. Essential for cytokinesis in Rho-mediated signaling. Required for the localization of ECT2 to the central spindle. Plus-end-directed motor enzyme that moves antiparallel microtubules in vitro.</text>
</comment>
<dbReference type="GO" id="GO:0016887">
    <property type="term" value="F:ATP hydrolysis activity"/>
    <property type="evidence" value="ECO:0007669"/>
    <property type="project" value="TreeGrafter"/>
</dbReference>
<dbReference type="InterPro" id="IPR032384">
    <property type="entry name" value="Kif23_Arf-bd"/>
</dbReference>
<dbReference type="GO" id="GO:0090543">
    <property type="term" value="C:Flemming body"/>
    <property type="evidence" value="ECO:0007669"/>
    <property type="project" value="UniProtKB-SubCell"/>
</dbReference>
<dbReference type="FunFam" id="2.60.40.4330:FF:000001">
    <property type="entry name" value="Kinesin-like protein"/>
    <property type="match status" value="1"/>
</dbReference>
<dbReference type="GO" id="GO:0008017">
    <property type="term" value="F:microtubule binding"/>
    <property type="evidence" value="ECO:0007669"/>
    <property type="project" value="InterPro"/>
</dbReference>
<dbReference type="PROSITE" id="PS50067">
    <property type="entry name" value="KINESIN_MOTOR_2"/>
    <property type="match status" value="1"/>
</dbReference>
<feature type="region of interest" description="Disordered" evidence="23">
    <location>
        <begin position="878"/>
        <end position="906"/>
    </location>
</feature>
<keyword evidence="6" id="KW-0597">Phosphoprotein</keyword>
<evidence type="ECO:0000256" key="2">
    <source>
        <dbReference type="ARBA" id="ARBA00004186"/>
    </source>
</evidence>
<keyword evidence="7" id="KW-0132">Cell division</keyword>
<dbReference type="InterPro" id="IPR027417">
    <property type="entry name" value="P-loop_NTPase"/>
</dbReference>
<dbReference type="InterPro" id="IPR027640">
    <property type="entry name" value="Kinesin-like_fam"/>
</dbReference>
<keyword evidence="13 22" id="KW-0175">Coiled coil</keyword>
<keyword evidence="10" id="KW-0498">Mitosis</keyword>
<feature type="compositionally biased region" description="Polar residues" evidence="23">
    <location>
        <begin position="178"/>
        <end position="190"/>
    </location>
</feature>
<accession>A0A8C7TV85</accession>
<dbReference type="GO" id="GO:0005819">
    <property type="term" value="C:spindle"/>
    <property type="evidence" value="ECO:0007669"/>
    <property type="project" value="UniProtKB-SubCell"/>
</dbReference>
<keyword evidence="12" id="KW-0832">Ubl conjugation</keyword>
<feature type="region of interest" description="Disordered" evidence="23">
    <location>
        <begin position="1"/>
        <end position="21"/>
    </location>
</feature>
<evidence type="ECO:0000256" key="21">
    <source>
        <dbReference type="RuleBase" id="RU000394"/>
    </source>
</evidence>
<dbReference type="SMART" id="SM00129">
    <property type="entry name" value="KISc"/>
    <property type="match status" value="1"/>
</dbReference>
<dbReference type="GO" id="GO:0051256">
    <property type="term" value="P:mitotic spindle midzone assembly"/>
    <property type="evidence" value="ECO:0007669"/>
    <property type="project" value="TreeGrafter"/>
</dbReference>
<evidence type="ECO:0000256" key="12">
    <source>
        <dbReference type="ARBA" id="ARBA00022843"/>
    </source>
</evidence>
<evidence type="ECO:0000256" key="15">
    <source>
        <dbReference type="ARBA" id="ARBA00023212"/>
    </source>
</evidence>
<organism evidence="25 26">
    <name type="scientific">Oncorhynchus mykiss</name>
    <name type="common">Rainbow trout</name>
    <name type="synonym">Salmo gairdneri</name>
    <dbReference type="NCBI Taxonomy" id="8022"/>
    <lineage>
        <taxon>Eukaryota</taxon>
        <taxon>Metazoa</taxon>
        <taxon>Chordata</taxon>
        <taxon>Craniata</taxon>
        <taxon>Vertebrata</taxon>
        <taxon>Euteleostomi</taxon>
        <taxon>Actinopterygii</taxon>
        <taxon>Neopterygii</taxon>
        <taxon>Teleostei</taxon>
        <taxon>Protacanthopterygii</taxon>
        <taxon>Salmoniformes</taxon>
        <taxon>Salmonidae</taxon>
        <taxon>Salmoninae</taxon>
        <taxon>Oncorhynchus</taxon>
    </lineage>
</organism>
<keyword evidence="5" id="KW-1017">Isopeptide bond</keyword>
<evidence type="ECO:0000256" key="5">
    <source>
        <dbReference type="ARBA" id="ARBA00022499"/>
    </source>
</evidence>
<keyword evidence="9 20" id="KW-0547">Nucleotide-binding</keyword>
<keyword evidence="11 20" id="KW-0067">ATP-binding</keyword>
<evidence type="ECO:0000256" key="10">
    <source>
        <dbReference type="ARBA" id="ARBA00022776"/>
    </source>
</evidence>
<evidence type="ECO:0000313" key="26">
    <source>
        <dbReference type="Proteomes" id="UP000694395"/>
    </source>
</evidence>
<dbReference type="GO" id="GO:0005634">
    <property type="term" value="C:nucleus"/>
    <property type="evidence" value="ECO:0007669"/>
    <property type="project" value="UniProtKB-SubCell"/>
</dbReference>
<feature type="region of interest" description="Disordered" evidence="23">
    <location>
        <begin position="650"/>
        <end position="684"/>
    </location>
</feature>
<comment type="subcellular location">
    <subcellularLocation>
        <location evidence="2">Cytoplasm</location>
        <location evidence="2">Cytoskeleton</location>
        <location evidence="2">Spindle</location>
    </subcellularLocation>
    <subcellularLocation>
        <location evidence="3">Midbody</location>
        <location evidence="3">Midbody ring</location>
    </subcellularLocation>
    <subcellularLocation>
        <location evidence="1">Nucleus</location>
    </subcellularLocation>
</comment>
<evidence type="ECO:0000256" key="17">
    <source>
        <dbReference type="ARBA" id="ARBA00023306"/>
    </source>
</evidence>
<feature type="domain" description="Kinesin motor" evidence="24">
    <location>
        <begin position="24"/>
        <end position="438"/>
    </location>
</feature>
<evidence type="ECO:0000313" key="25">
    <source>
        <dbReference type="Ensembl" id="ENSOMYP00000086396.2"/>
    </source>
</evidence>
<dbReference type="Ensembl" id="ENSOMYT00000094143.2">
    <property type="protein sequence ID" value="ENSOMYP00000086396.2"/>
    <property type="gene ID" value="ENSOMYG00000039505.2"/>
</dbReference>
<dbReference type="Gene3D" id="2.60.40.4330">
    <property type="entry name" value="Kinesin-like protein Kif23, Arf6-interacting domain"/>
    <property type="match status" value="1"/>
</dbReference>
<keyword evidence="17" id="KW-0131">Cell cycle</keyword>
<dbReference type="AlphaFoldDB" id="A0A8C7TV85"/>
<evidence type="ECO:0000256" key="18">
    <source>
        <dbReference type="ARBA" id="ARBA00058317"/>
    </source>
</evidence>
<evidence type="ECO:0000256" key="13">
    <source>
        <dbReference type="ARBA" id="ARBA00023054"/>
    </source>
</evidence>
<feature type="compositionally biased region" description="Basic residues" evidence="23">
    <location>
        <begin position="1"/>
        <end position="19"/>
    </location>
</feature>
<evidence type="ECO:0000256" key="6">
    <source>
        <dbReference type="ARBA" id="ARBA00022553"/>
    </source>
</evidence>
<feature type="region of interest" description="Disordered" evidence="23">
    <location>
        <begin position="720"/>
        <end position="796"/>
    </location>
</feature>
<evidence type="ECO:0000256" key="16">
    <source>
        <dbReference type="ARBA" id="ARBA00023242"/>
    </source>
</evidence>
<evidence type="ECO:0000259" key="24">
    <source>
        <dbReference type="PROSITE" id="PS50067"/>
    </source>
</evidence>
<keyword evidence="16" id="KW-0539">Nucleus</keyword>
<dbReference type="GO" id="GO:0003777">
    <property type="term" value="F:microtubule motor activity"/>
    <property type="evidence" value="ECO:0007669"/>
    <property type="project" value="InterPro"/>
</dbReference>
<evidence type="ECO:0000256" key="20">
    <source>
        <dbReference type="PROSITE-ProRule" id="PRU00283"/>
    </source>
</evidence>
<dbReference type="PANTHER" id="PTHR24115:SF600">
    <property type="entry name" value="KINESIN-LIKE PROTEIN KIF23"/>
    <property type="match status" value="1"/>
</dbReference>
<evidence type="ECO:0000256" key="1">
    <source>
        <dbReference type="ARBA" id="ARBA00004123"/>
    </source>
</evidence>
<keyword evidence="8 21" id="KW-0493">Microtubule</keyword>
<keyword evidence="14 20" id="KW-0505">Motor protein</keyword>
<dbReference type="PANTHER" id="PTHR24115">
    <property type="entry name" value="KINESIN-RELATED"/>
    <property type="match status" value="1"/>
</dbReference>
<dbReference type="Proteomes" id="UP000694395">
    <property type="component" value="Chromosome 26"/>
</dbReference>
<evidence type="ECO:0000256" key="23">
    <source>
        <dbReference type="SAM" id="MobiDB-lite"/>
    </source>
</evidence>
<reference evidence="25" key="3">
    <citation type="submission" date="2025-09" db="UniProtKB">
        <authorList>
            <consortium name="Ensembl"/>
        </authorList>
    </citation>
    <scope>IDENTIFICATION</scope>
</reference>
<evidence type="ECO:0000256" key="4">
    <source>
        <dbReference type="ARBA" id="ARBA00022490"/>
    </source>
</evidence>
<dbReference type="GO" id="GO:0005524">
    <property type="term" value="F:ATP binding"/>
    <property type="evidence" value="ECO:0007669"/>
    <property type="project" value="UniProtKB-UniRule"/>
</dbReference>
<dbReference type="InterPro" id="IPR038105">
    <property type="entry name" value="Kif23_Arf-bd_sf"/>
</dbReference>
<dbReference type="GO" id="GO:0007018">
    <property type="term" value="P:microtubule-based movement"/>
    <property type="evidence" value="ECO:0007669"/>
    <property type="project" value="InterPro"/>
</dbReference>
<dbReference type="Gene3D" id="3.40.850.10">
    <property type="entry name" value="Kinesin motor domain"/>
    <property type="match status" value="1"/>
</dbReference>
<reference evidence="25" key="1">
    <citation type="submission" date="2020-07" db="EMBL/GenBank/DDBJ databases">
        <title>A long reads based de novo assembly of the rainbow trout Arlee double haploid line genome.</title>
        <authorList>
            <person name="Gao G."/>
            <person name="Palti Y."/>
        </authorList>
    </citation>
    <scope>NUCLEOTIDE SEQUENCE [LARGE SCALE GENOMIC DNA]</scope>
</reference>
<evidence type="ECO:0000256" key="14">
    <source>
        <dbReference type="ARBA" id="ARBA00023175"/>
    </source>
</evidence>
<feature type="binding site" evidence="20">
    <location>
        <begin position="111"/>
        <end position="118"/>
    </location>
    <ligand>
        <name>ATP</name>
        <dbReference type="ChEBI" id="CHEBI:30616"/>
    </ligand>
</feature>
<keyword evidence="15" id="KW-0206">Cytoskeleton</keyword>
<dbReference type="Pfam" id="PF00225">
    <property type="entry name" value="Kinesin"/>
    <property type="match status" value="1"/>
</dbReference>
<proteinExistence type="inferred from homology"/>
<dbReference type="CDD" id="cd01368">
    <property type="entry name" value="KISc_KIF23_like"/>
    <property type="match status" value="1"/>
</dbReference>
<dbReference type="InterPro" id="IPR019821">
    <property type="entry name" value="Kinesin_motor_CS"/>
</dbReference>
<evidence type="ECO:0000256" key="11">
    <source>
        <dbReference type="ARBA" id="ARBA00022840"/>
    </source>
</evidence>
<feature type="compositionally biased region" description="Basic and acidic residues" evidence="23">
    <location>
        <begin position="664"/>
        <end position="682"/>
    </location>
</feature>
<evidence type="ECO:0000256" key="8">
    <source>
        <dbReference type="ARBA" id="ARBA00022701"/>
    </source>
</evidence>
<dbReference type="PROSITE" id="PS00411">
    <property type="entry name" value="KINESIN_MOTOR_1"/>
    <property type="match status" value="1"/>
</dbReference>
<feature type="coiled-coil region" evidence="22">
    <location>
        <begin position="550"/>
        <end position="612"/>
    </location>
</feature>
<dbReference type="SUPFAM" id="SSF52540">
    <property type="entry name" value="P-loop containing nucleoside triphosphate hydrolases"/>
    <property type="match status" value="1"/>
</dbReference>
<evidence type="ECO:0000256" key="22">
    <source>
        <dbReference type="SAM" id="Coils"/>
    </source>
</evidence>
<dbReference type="GO" id="GO:0005874">
    <property type="term" value="C:microtubule"/>
    <property type="evidence" value="ECO:0007669"/>
    <property type="project" value="UniProtKB-KW"/>
</dbReference>
<dbReference type="InterPro" id="IPR036961">
    <property type="entry name" value="Kinesin_motor_dom_sf"/>
</dbReference>
<reference evidence="25" key="2">
    <citation type="submission" date="2025-08" db="UniProtKB">
        <authorList>
            <consortium name="Ensembl"/>
        </authorList>
    </citation>
    <scope>IDENTIFICATION</scope>
</reference>
<evidence type="ECO:0000256" key="9">
    <source>
        <dbReference type="ARBA" id="ARBA00022741"/>
    </source>
</evidence>
<comment type="subunit">
    <text evidence="19">Heterotetramer of two molecules each of RACGAP1 and KIF23. Found in the centralspindlin complex. Interacts with RACGAP1; the interaction is direct. Interacts with ECT2 and PRC1. Interacts with ANXA11 during cytokinesis. Interacts with BIRC6/bruce and USP8/UBPY. Interacts with ARF6, forming heterodimers and heterotetramers.</text>
</comment>
<evidence type="ECO:0000256" key="7">
    <source>
        <dbReference type="ARBA" id="ARBA00022618"/>
    </source>
</evidence>
<dbReference type="GO" id="GO:0051301">
    <property type="term" value="P:cell division"/>
    <property type="evidence" value="ECO:0007669"/>
    <property type="project" value="UniProtKB-KW"/>
</dbReference>
<keyword evidence="4" id="KW-0963">Cytoplasm</keyword>
<keyword evidence="26" id="KW-1185">Reference proteome</keyword>
<dbReference type="GeneTree" id="ENSGT00940000155837"/>
<protein>
    <recommendedName>
        <fullName evidence="21">Kinesin-like protein</fullName>
    </recommendedName>
</protein>
<name>A0A8C7TV85_ONCMY</name>
<evidence type="ECO:0000256" key="19">
    <source>
        <dbReference type="ARBA" id="ARBA00066079"/>
    </source>
</evidence>
<dbReference type="Pfam" id="PF16540">
    <property type="entry name" value="MKLP1_Arf_bdg"/>
    <property type="match status" value="1"/>
</dbReference>
<evidence type="ECO:0000256" key="3">
    <source>
        <dbReference type="ARBA" id="ARBA00004476"/>
    </source>
</evidence>
<dbReference type="InterPro" id="IPR001752">
    <property type="entry name" value="Kinesin_motor_dom"/>
</dbReference>
<dbReference type="GO" id="GO:0005871">
    <property type="term" value="C:kinesin complex"/>
    <property type="evidence" value="ECO:0007669"/>
    <property type="project" value="TreeGrafter"/>
</dbReference>
<dbReference type="PRINTS" id="PR00380">
    <property type="entry name" value="KINESINHEAVY"/>
</dbReference>
<comment type="similarity">
    <text evidence="20 21">Belongs to the TRAFAC class myosin-kinesin ATPase superfamily. Kinesin family.</text>
</comment>